<feature type="modified residue" description="4-aspartylphosphate" evidence="1">
    <location>
        <position position="55"/>
    </location>
</feature>
<keyword evidence="1" id="KW-0597">Phosphoprotein</keyword>
<feature type="domain" description="HD-GYP" evidence="4">
    <location>
        <begin position="163"/>
        <end position="360"/>
    </location>
</feature>
<dbReference type="EMBL" id="APJX01000002">
    <property type="protein sequence ID" value="EMS80830.1"/>
    <property type="molecule type" value="Genomic_DNA"/>
</dbReference>
<dbReference type="SMART" id="SM00448">
    <property type="entry name" value="REC"/>
    <property type="match status" value="1"/>
</dbReference>
<dbReference type="InterPro" id="IPR001789">
    <property type="entry name" value="Sig_transdc_resp-reg_receiver"/>
</dbReference>
<evidence type="ECO:0000256" key="2">
    <source>
        <dbReference type="SAM" id="Coils"/>
    </source>
</evidence>
<dbReference type="InterPro" id="IPR003607">
    <property type="entry name" value="HD/PDEase_dom"/>
</dbReference>
<dbReference type="RefSeq" id="WP_006965134.1">
    <property type="nucleotide sequence ID" value="NZ_APJX01000002.1"/>
</dbReference>
<dbReference type="Pfam" id="PF00072">
    <property type="entry name" value="Response_reg"/>
    <property type="match status" value="1"/>
</dbReference>
<dbReference type="Gene3D" id="1.10.3210.10">
    <property type="entry name" value="Hypothetical protein af1432"/>
    <property type="match status" value="1"/>
</dbReference>
<dbReference type="GO" id="GO:0016301">
    <property type="term" value="F:kinase activity"/>
    <property type="evidence" value="ECO:0007669"/>
    <property type="project" value="UniProtKB-KW"/>
</dbReference>
<feature type="domain" description="Response regulatory" evidence="3">
    <location>
        <begin position="6"/>
        <end position="122"/>
    </location>
</feature>
<dbReference type="OrthoDB" id="9764337at2"/>
<comment type="caution">
    <text evidence="5">The sequence shown here is derived from an EMBL/GenBank/DDBJ whole genome shotgun (WGS) entry which is preliminary data.</text>
</comment>
<feature type="coiled-coil region" evidence="2">
    <location>
        <begin position="124"/>
        <end position="159"/>
    </location>
</feature>
<dbReference type="AlphaFoldDB" id="S0G1M7"/>
<proteinExistence type="predicted"/>
<evidence type="ECO:0000259" key="3">
    <source>
        <dbReference type="PROSITE" id="PS50110"/>
    </source>
</evidence>
<organism evidence="5 6">
    <name type="scientific">Desulfotignum phosphitoxidans DSM 13687</name>
    <dbReference type="NCBI Taxonomy" id="1286635"/>
    <lineage>
        <taxon>Bacteria</taxon>
        <taxon>Pseudomonadati</taxon>
        <taxon>Thermodesulfobacteriota</taxon>
        <taxon>Desulfobacteria</taxon>
        <taxon>Desulfobacterales</taxon>
        <taxon>Desulfobacteraceae</taxon>
        <taxon>Desulfotignum</taxon>
    </lineage>
</organism>
<dbReference type="InterPro" id="IPR011006">
    <property type="entry name" value="CheY-like_superfamily"/>
</dbReference>
<dbReference type="PANTHER" id="PTHR45228">
    <property type="entry name" value="CYCLIC DI-GMP PHOSPHODIESTERASE TM_0186-RELATED"/>
    <property type="match status" value="1"/>
</dbReference>
<keyword evidence="5" id="KW-0808">Transferase</keyword>
<keyword evidence="6" id="KW-1185">Reference proteome</keyword>
<dbReference type="InterPro" id="IPR052020">
    <property type="entry name" value="Cyclic_di-GMP/3'3'-cGAMP_PDE"/>
</dbReference>
<accession>S0G1M7</accession>
<dbReference type="PROSITE" id="PS51832">
    <property type="entry name" value="HD_GYP"/>
    <property type="match status" value="1"/>
</dbReference>
<dbReference type="Proteomes" id="UP000014216">
    <property type="component" value="Unassembled WGS sequence"/>
</dbReference>
<evidence type="ECO:0000256" key="1">
    <source>
        <dbReference type="PROSITE-ProRule" id="PRU00169"/>
    </source>
</evidence>
<keyword evidence="5" id="KW-0418">Kinase</keyword>
<evidence type="ECO:0000313" key="5">
    <source>
        <dbReference type="EMBL" id="EMS80830.1"/>
    </source>
</evidence>
<keyword evidence="2" id="KW-0175">Coiled coil</keyword>
<dbReference type="GO" id="GO:0000160">
    <property type="term" value="P:phosphorelay signal transduction system"/>
    <property type="evidence" value="ECO:0007669"/>
    <property type="project" value="InterPro"/>
</dbReference>
<evidence type="ECO:0000313" key="6">
    <source>
        <dbReference type="Proteomes" id="UP000014216"/>
    </source>
</evidence>
<evidence type="ECO:0000259" key="4">
    <source>
        <dbReference type="PROSITE" id="PS51832"/>
    </source>
</evidence>
<sequence>MNNVGKILIVDDDKMNRLLLNTILSRMSYHVSEAFDGIDCLEKAVSLCPDLILMDVKMPGMDGLDVTRQLKKNDETKNIPVLIISAHDQLPERVRAVEAGAEDFLSKPVEQIILKAKVKSLLKIKEYNDNIHNYQKKLEKEVEKKTVSLKQALDDLQSASDKLRLYSMDTILRLSQAAEYRDMETGEHIQRIGYYIHAIGKALSLSDQEIETYQYASPMHDVGKIGIPDQILMKPGPLNESEWKIMKQHTIIGGKILSGSDSSILKTAEAIALTHHEKWNGCGYPYKLKGLDIPIAGRITAIADVFDALTSKRPYKKAFSVEKAFDIMAEERGKSFDPELMDAFFSIKKELAEIRNTHNLDYKAPLTLSELTFPQQSSGAYLP</sequence>
<reference evidence="5 6" key="1">
    <citation type="journal article" date="2013" name="Genome Announc.">
        <title>Draft Genome Sequence of Desulfotignum phosphitoxidans DSM 13687 Strain FiPS-3.</title>
        <authorList>
            <person name="Poehlein A."/>
            <person name="Daniel R."/>
            <person name="Simeonova D.D."/>
        </authorList>
    </citation>
    <scope>NUCLEOTIDE SEQUENCE [LARGE SCALE GENOMIC DNA]</scope>
    <source>
        <strain evidence="5 6">DSM 13687</strain>
    </source>
</reference>
<dbReference type="Pfam" id="PF13487">
    <property type="entry name" value="HD_5"/>
    <property type="match status" value="1"/>
</dbReference>
<dbReference type="PANTHER" id="PTHR45228:SF1">
    <property type="entry name" value="CYCLIC DI-GMP PHOSPHODIESTERASE TM_0186"/>
    <property type="match status" value="1"/>
</dbReference>
<dbReference type="CDD" id="cd00077">
    <property type="entry name" value="HDc"/>
    <property type="match status" value="1"/>
</dbReference>
<dbReference type="SUPFAM" id="SSF109604">
    <property type="entry name" value="HD-domain/PDEase-like"/>
    <property type="match status" value="1"/>
</dbReference>
<protein>
    <submittedName>
        <fullName evidence="5">Integral membrane sensor hybrid histidine kinase</fullName>
    </submittedName>
</protein>
<dbReference type="PROSITE" id="PS50110">
    <property type="entry name" value="RESPONSE_REGULATORY"/>
    <property type="match status" value="1"/>
</dbReference>
<name>S0G1M7_9BACT</name>
<dbReference type="Gene3D" id="3.40.50.2300">
    <property type="match status" value="1"/>
</dbReference>
<gene>
    <name evidence="5" type="ORF">Dpo_2c05330</name>
</gene>
<dbReference type="SUPFAM" id="SSF52172">
    <property type="entry name" value="CheY-like"/>
    <property type="match status" value="1"/>
</dbReference>
<dbReference type="InterPro" id="IPR037522">
    <property type="entry name" value="HD_GYP_dom"/>
</dbReference>